<name>A0ABS9VCM0_9BACT</name>
<keyword evidence="2" id="KW-1185">Reference proteome</keyword>
<evidence type="ECO:0000313" key="2">
    <source>
        <dbReference type="Proteomes" id="UP001165430"/>
    </source>
</evidence>
<dbReference type="Proteomes" id="UP001165430">
    <property type="component" value="Unassembled WGS sequence"/>
</dbReference>
<protein>
    <submittedName>
        <fullName evidence="1">Virulence RhuM family protein</fullName>
    </submittedName>
</protein>
<evidence type="ECO:0000313" key="1">
    <source>
        <dbReference type="EMBL" id="MCH7413790.1"/>
    </source>
</evidence>
<dbReference type="Pfam" id="PF13310">
    <property type="entry name" value="Virulence_RhuM"/>
    <property type="match status" value="1"/>
</dbReference>
<comment type="caution">
    <text evidence="1">The sequence shown here is derived from an EMBL/GenBank/DDBJ whole genome shotgun (WGS) entry which is preliminary data.</text>
</comment>
<accession>A0ABS9VCM0</accession>
<reference evidence="1" key="1">
    <citation type="submission" date="2022-03" db="EMBL/GenBank/DDBJ databases">
        <title>De novo assembled genomes of Belliella spp. (Cyclobacteriaceae) strains.</title>
        <authorList>
            <person name="Szabo A."/>
            <person name="Korponai K."/>
            <person name="Felfoldi T."/>
        </authorList>
    </citation>
    <scope>NUCLEOTIDE SEQUENCE</scope>
    <source>
        <strain evidence="1">DSM 111903</strain>
    </source>
</reference>
<proteinExistence type="predicted"/>
<dbReference type="InterPro" id="IPR011204">
    <property type="entry name" value="Virulence_RhuM-like"/>
</dbReference>
<organism evidence="1 2">
    <name type="scientific">Belliella alkalica</name>
    <dbReference type="NCBI Taxonomy" id="1730871"/>
    <lineage>
        <taxon>Bacteria</taxon>
        <taxon>Pseudomonadati</taxon>
        <taxon>Bacteroidota</taxon>
        <taxon>Cytophagia</taxon>
        <taxon>Cytophagales</taxon>
        <taxon>Cyclobacteriaceae</taxon>
        <taxon>Belliella</taxon>
    </lineage>
</organism>
<gene>
    <name evidence="1" type="ORF">MM213_09865</name>
</gene>
<dbReference type="EMBL" id="JAKZGO010000007">
    <property type="protein sequence ID" value="MCH7413790.1"/>
    <property type="molecule type" value="Genomic_DNA"/>
</dbReference>
<dbReference type="PANTHER" id="PTHR35810:SF1">
    <property type="entry name" value="CYTOPLASMIC PROTEIN"/>
    <property type="match status" value="1"/>
</dbReference>
<dbReference type="PANTHER" id="PTHR35810">
    <property type="entry name" value="CYTOPLASMIC PROTEIN-RELATED"/>
    <property type="match status" value="1"/>
</dbReference>
<sequence length="41" mass="5010">MSVGYRVKSKQRTQFRIWATKRFKDYLIQGYAINENRLSQK</sequence>